<dbReference type="Gene3D" id="3.30.470.20">
    <property type="entry name" value="ATP-grasp fold, B domain"/>
    <property type="match status" value="1"/>
</dbReference>
<keyword evidence="1" id="KW-1133">Transmembrane helix</keyword>
<dbReference type="STRING" id="260084.SAMN02927928_1978"/>
<evidence type="ECO:0008006" key="4">
    <source>
        <dbReference type="Google" id="ProtNLM"/>
    </source>
</evidence>
<keyword evidence="3" id="KW-1185">Reference proteome</keyword>
<dbReference type="AlphaFoldDB" id="A0A1G4RJA2"/>
<sequence>MGLVSDARHPPGAPVDLAPAPVPPWYRDFAWRDGRLEIRKTAIRLRLDRHLVAEIASWVLWLAILMAVATWARLTRRTVKRLAFVPDRPRPWYLLGGAARWAGIECGGRQVEADAVVYFDDVTAGQPPASLNGRRLNFACTDISKGHVARVFEEIFGYPLLVNPETAQGDIVAKSETNGVHDGRIVAAPTKRRDGFCYQRLIDTAGPDGYCRDLRTPCVGGRPVVVWVKLKPQNSRFAIHNRKAVLRDPAEVYSPEELVLITAFNARMGLDWGGLDILRDRDGRLYIVDVNKTDVGPVIALSWRDKIVSMNRLSAALKRLIT</sequence>
<keyword evidence="1" id="KW-0812">Transmembrane</keyword>
<accession>A0A1G4RJA2</accession>
<evidence type="ECO:0000256" key="1">
    <source>
        <dbReference type="SAM" id="Phobius"/>
    </source>
</evidence>
<organism evidence="2 3">
    <name type="scientific">Asticcacaulis taihuensis</name>
    <dbReference type="NCBI Taxonomy" id="260084"/>
    <lineage>
        <taxon>Bacteria</taxon>
        <taxon>Pseudomonadati</taxon>
        <taxon>Pseudomonadota</taxon>
        <taxon>Alphaproteobacteria</taxon>
        <taxon>Caulobacterales</taxon>
        <taxon>Caulobacteraceae</taxon>
        <taxon>Asticcacaulis</taxon>
    </lineage>
</organism>
<gene>
    <name evidence="2" type="ORF">SAMN02927928_1978</name>
</gene>
<keyword evidence="1" id="KW-0472">Membrane</keyword>
<feature type="transmembrane region" description="Helical" evidence="1">
    <location>
        <begin position="55"/>
        <end position="74"/>
    </location>
</feature>
<proteinExistence type="predicted"/>
<reference evidence="3" key="1">
    <citation type="submission" date="2016-10" db="EMBL/GenBank/DDBJ databases">
        <authorList>
            <person name="Varghese N."/>
            <person name="Submissions S."/>
        </authorList>
    </citation>
    <scope>NUCLEOTIDE SEQUENCE [LARGE SCALE GENOMIC DNA]</scope>
    <source>
        <strain evidence="3">CGMCC 1.3431</strain>
    </source>
</reference>
<evidence type="ECO:0000313" key="2">
    <source>
        <dbReference type="EMBL" id="SCW56827.1"/>
    </source>
</evidence>
<dbReference type="Proteomes" id="UP000199150">
    <property type="component" value="Unassembled WGS sequence"/>
</dbReference>
<evidence type="ECO:0000313" key="3">
    <source>
        <dbReference type="Proteomes" id="UP000199150"/>
    </source>
</evidence>
<protein>
    <recommendedName>
        <fullName evidence="4">ATP-grasp domain-containing protein</fullName>
    </recommendedName>
</protein>
<dbReference type="EMBL" id="FMTS01000002">
    <property type="protein sequence ID" value="SCW56827.1"/>
    <property type="molecule type" value="Genomic_DNA"/>
</dbReference>
<dbReference type="SUPFAM" id="SSF56059">
    <property type="entry name" value="Glutathione synthetase ATP-binding domain-like"/>
    <property type="match status" value="1"/>
</dbReference>
<name>A0A1G4RJA2_9CAUL</name>